<feature type="region of interest" description="Disordered" evidence="1">
    <location>
        <begin position="1"/>
        <end position="21"/>
    </location>
</feature>
<proteinExistence type="predicted"/>
<gene>
    <name evidence="4" type="primary">LOC117145025</name>
</gene>
<evidence type="ECO:0000256" key="1">
    <source>
        <dbReference type="SAM" id="MobiDB-lite"/>
    </source>
</evidence>
<keyword evidence="3" id="KW-1185">Reference proteome</keyword>
<dbReference type="InterPro" id="IPR032071">
    <property type="entry name" value="DUF4806"/>
</dbReference>
<dbReference type="Pfam" id="PF16064">
    <property type="entry name" value="DUF4806"/>
    <property type="match status" value="1"/>
</dbReference>
<dbReference type="RefSeq" id="XP_033166418.1">
    <property type="nucleotide sequence ID" value="XM_033310527.1"/>
</dbReference>
<dbReference type="GeneID" id="117145025"/>
<evidence type="ECO:0000313" key="3">
    <source>
        <dbReference type="Proteomes" id="UP000515162"/>
    </source>
</evidence>
<accession>A0A6P8KC99</accession>
<protein>
    <submittedName>
        <fullName evidence="4">Uncharacterized protein LOC117145025 isoform X2</fullName>
    </submittedName>
</protein>
<dbReference type="AlphaFoldDB" id="A0A6P8KC99"/>
<reference evidence="4" key="1">
    <citation type="submission" date="2025-08" db="UniProtKB">
        <authorList>
            <consortium name="RefSeq"/>
        </authorList>
    </citation>
    <scope>IDENTIFICATION</scope>
    <source>
        <strain evidence="4">Mau12</strain>
        <tissue evidence="4">Whole Body</tissue>
    </source>
</reference>
<sequence>MSSSSQLTTAQPTDSPGPQILAISSMIPEPGGWSPQLFPLKNLEQIETMEEEMNDPIKSSIYIEIMRNILKPGGSPRPGGLKKQFHLILAIDFLVDFNFDGIHNKIPLKKFGNFNNALFEAQKQEGYFRDDYIAEIRLAFRVYKNRRHKSVSDARKKIKEAKAHMKPELKFEEFLYTE</sequence>
<dbReference type="Proteomes" id="UP000515162">
    <property type="component" value="Chromosome 3R"/>
</dbReference>
<evidence type="ECO:0000259" key="2">
    <source>
        <dbReference type="Pfam" id="PF16064"/>
    </source>
</evidence>
<name>A0A6P8KC99_DROMA</name>
<organism evidence="3 4">
    <name type="scientific">Drosophila mauritiana</name>
    <name type="common">Fruit fly</name>
    <dbReference type="NCBI Taxonomy" id="7226"/>
    <lineage>
        <taxon>Eukaryota</taxon>
        <taxon>Metazoa</taxon>
        <taxon>Ecdysozoa</taxon>
        <taxon>Arthropoda</taxon>
        <taxon>Hexapoda</taxon>
        <taxon>Insecta</taxon>
        <taxon>Pterygota</taxon>
        <taxon>Neoptera</taxon>
        <taxon>Endopterygota</taxon>
        <taxon>Diptera</taxon>
        <taxon>Brachycera</taxon>
        <taxon>Muscomorpha</taxon>
        <taxon>Ephydroidea</taxon>
        <taxon>Drosophilidae</taxon>
        <taxon>Drosophila</taxon>
        <taxon>Sophophora</taxon>
    </lineage>
</organism>
<feature type="compositionally biased region" description="Polar residues" evidence="1">
    <location>
        <begin position="1"/>
        <end position="16"/>
    </location>
</feature>
<feature type="domain" description="DUF4806" evidence="2">
    <location>
        <begin position="34"/>
        <end position="121"/>
    </location>
</feature>
<evidence type="ECO:0000313" key="4">
    <source>
        <dbReference type="RefSeq" id="XP_033166418.1"/>
    </source>
</evidence>